<dbReference type="GO" id="GO:0009267">
    <property type="term" value="P:cellular response to starvation"/>
    <property type="evidence" value="ECO:0007669"/>
    <property type="project" value="TreeGrafter"/>
</dbReference>
<evidence type="ECO:0000313" key="2">
    <source>
        <dbReference type="Proteomes" id="UP000595437"/>
    </source>
</evidence>
<dbReference type="EMBL" id="CP045908">
    <property type="protein sequence ID" value="QQP32996.1"/>
    <property type="molecule type" value="Genomic_DNA"/>
</dbReference>
<organism evidence="1 2">
    <name type="scientific">Caligus rogercresseyi</name>
    <name type="common">Sea louse</name>
    <dbReference type="NCBI Taxonomy" id="217165"/>
    <lineage>
        <taxon>Eukaryota</taxon>
        <taxon>Metazoa</taxon>
        <taxon>Ecdysozoa</taxon>
        <taxon>Arthropoda</taxon>
        <taxon>Crustacea</taxon>
        <taxon>Multicrustacea</taxon>
        <taxon>Hexanauplia</taxon>
        <taxon>Copepoda</taxon>
        <taxon>Siphonostomatoida</taxon>
        <taxon>Caligidae</taxon>
        <taxon>Caligus</taxon>
    </lineage>
</organism>
<proteinExistence type="predicted"/>
<dbReference type="GO" id="GO:0030307">
    <property type="term" value="P:positive regulation of cell growth"/>
    <property type="evidence" value="ECO:0007669"/>
    <property type="project" value="TreeGrafter"/>
</dbReference>
<gene>
    <name evidence="1" type="ORF">FKW44_024208</name>
</gene>
<dbReference type="InterPro" id="IPR004083">
    <property type="entry name" value="Raptor"/>
</dbReference>
<dbReference type="GO" id="GO:0005737">
    <property type="term" value="C:cytoplasm"/>
    <property type="evidence" value="ECO:0007669"/>
    <property type="project" value="TreeGrafter"/>
</dbReference>
<sequence>DWLNKRNESLRFKAAEQTQRLNYGINKIEEQLSSLRFPPQAHPSSLQFHPFNNLLVVGLKGSISVHNVGQHGKDSSSSSINLQIPGSLQISALEFINSHEKALLVGGSDDGSIRIWRDWDGSNREAPSLVTA</sequence>
<dbReference type="Gene3D" id="2.130.10.10">
    <property type="entry name" value="YVTN repeat-like/Quinoprotein amine dehydrogenase"/>
    <property type="match status" value="1"/>
</dbReference>
<accession>A0A7T8GLW8</accession>
<dbReference type="GO" id="GO:0031929">
    <property type="term" value="P:TOR signaling"/>
    <property type="evidence" value="ECO:0007669"/>
    <property type="project" value="InterPro"/>
</dbReference>
<dbReference type="PANTHER" id="PTHR12848:SF16">
    <property type="entry name" value="REGULATORY-ASSOCIATED PROTEIN OF MTOR"/>
    <property type="match status" value="1"/>
</dbReference>
<dbReference type="InterPro" id="IPR036322">
    <property type="entry name" value="WD40_repeat_dom_sf"/>
</dbReference>
<dbReference type="OrthoDB" id="10262360at2759"/>
<dbReference type="PANTHER" id="PTHR12848">
    <property type="entry name" value="REGULATORY-ASSOCIATED PROTEIN OF MTOR"/>
    <property type="match status" value="1"/>
</dbReference>
<keyword evidence="2" id="KW-1185">Reference proteome</keyword>
<dbReference type="GO" id="GO:0010506">
    <property type="term" value="P:regulation of autophagy"/>
    <property type="evidence" value="ECO:0007669"/>
    <property type="project" value="TreeGrafter"/>
</dbReference>
<evidence type="ECO:0000313" key="1">
    <source>
        <dbReference type="EMBL" id="QQP32996.1"/>
    </source>
</evidence>
<dbReference type="GO" id="GO:0030674">
    <property type="term" value="F:protein-macromolecule adaptor activity"/>
    <property type="evidence" value="ECO:0007669"/>
    <property type="project" value="TreeGrafter"/>
</dbReference>
<feature type="non-terminal residue" evidence="1">
    <location>
        <position position="1"/>
    </location>
</feature>
<feature type="non-terminal residue" evidence="1">
    <location>
        <position position="132"/>
    </location>
</feature>
<name>A0A7T8GLW8_CALRO</name>
<protein>
    <submittedName>
        <fullName evidence="1">Uncharacterized protein</fullName>
    </submittedName>
</protein>
<dbReference type="SUPFAM" id="SSF50978">
    <property type="entry name" value="WD40 repeat-like"/>
    <property type="match status" value="1"/>
</dbReference>
<reference evidence="2" key="1">
    <citation type="submission" date="2021-01" db="EMBL/GenBank/DDBJ databases">
        <title>Caligus Genome Assembly.</title>
        <authorList>
            <person name="Gallardo-Escarate C."/>
        </authorList>
    </citation>
    <scope>NUCLEOTIDE SEQUENCE [LARGE SCALE GENOMIC DNA]</scope>
</reference>
<dbReference type="GO" id="GO:0071230">
    <property type="term" value="P:cellular response to amino acid stimulus"/>
    <property type="evidence" value="ECO:0007669"/>
    <property type="project" value="TreeGrafter"/>
</dbReference>
<dbReference type="Proteomes" id="UP000595437">
    <property type="component" value="Chromosome 19"/>
</dbReference>
<dbReference type="GO" id="GO:0031931">
    <property type="term" value="C:TORC1 complex"/>
    <property type="evidence" value="ECO:0007669"/>
    <property type="project" value="InterPro"/>
</dbReference>
<dbReference type="AlphaFoldDB" id="A0A7T8GLW8"/>
<dbReference type="InterPro" id="IPR015943">
    <property type="entry name" value="WD40/YVTN_repeat-like_dom_sf"/>
</dbReference>